<dbReference type="AlphaFoldDB" id="A0A1I4ZA12"/>
<dbReference type="Proteomes" id="UP000198575">
    <property type="component" value="Unassembled WGS sequence"/>
</dbReference>
<reference evidence="2 3" key="1">
    <citation type="submission" date="2016-10" db="EMBL/GenBank/DDBJ databases">
        <authorList>
            <person name="de Groot N.N."/>
        </authorList>
    </citation>
    <scope>NUCLEOTIDE SEQUENCE [LARGE SCALE GENOMIC DNA]</scope>
    <source>
        <strain evidence="2 3">CGMCC 1.7659</strain>
    </source>
</reference>
<sequence>MEGCVYPALESPTRTRRSGVPGPLQGDPRVEGHLTYEAGAACRVESGRCDLRGRVRVADVPIGAGAGLAISCREEMGCPAVSSIPAMECLFRPIFRKHRGCFGSGWGFLGVPLACHDAHVRKRHRSCRREGAFPESLRVGSHTGRIAVTAIDWKTADGLFDGTTDVVLTLVADAAEYALGASRKMISVASTEWLPVEPT</sequence>
<protein>
    <submittedName>
        <fullName evidence="2">Uncharacterized protein</fullName>
    </submittedName>
</protein>
<gene>
    <name evidence="2" type="ORF">SAMN05216289_1247</name>
</gene>
<feature type="region of interest" description="Disordered" evidence="1">
    <location>
        <begin position="1"/>
        <end position="26"/>
    </location>
</feature>
<proteinExistence type="predicted"/>
<dbReference type="EMBL" id="FOVF01000024">
    <property type="protein sequence ID" value="SFN47038.1"/>
    <property type="molecule type" value="Genomic_DNA"/>
</dbReference>
<keyword evidence="3" id="KW-1185">Reference proteome</keyword>
<evidence type="ECO:0000313" key="3">
    <source>
        <dbReference type="Proteomes" id="UP000198575"/>
    </source>
</evidence>
<evidence type="ECO:0000256" key="1">
    <source>
        <dbReference type="SAM" id="MobiDB-lite"/>
    </source>
</evidence>
<evidence type="ECO:0000313" key="2">
    <source>
        <dbReference type="EMBL" id="SFN47038.1"/>
    </source>
</evidence>
<accession>A0A1I4ZA12</accession>
<name>A0A1I4ZA12_9GAMM</name>
<organism evidence="2 3">
    <name type="scientific">Dokdonella immobilis</name>
    <dbReference type="NCBI Taxonomy" id="578942"/>
    <lineage>
        <taxon>Bacteria</taxon>
        <taxon>Pseudomonadati</taxon>
        <taxon>Pseudomonadota</taxon>
        <taxon>Gammaproteobacteria</taxon>
        <taxon>Lysobacterales</taxon>
        <taxon>Rhodanobacteraceae</taxon>
        <taxon>Dokdonella</taxon>
    </lineage>
</organism>